<dbReference type="PROSITE" id="PS50887">
    <property type="entry name" value="GGDEF"/>
    <property type="match status" value="1"/>
</dbReference>
<accession>A0ABU8DCF4</accession>
<evidence type="ECO:0000259" key="6">
    <source>
        <dbReference type="PROSITE" id="PS50887"/>
    </source>
</evidence>
<keyword evidence="4" id="KW-0175">Coiled coil</keyword>
<dbReference type="InterPro" id="IPR029787">
    <property type="entry name" value="Nucleotide_cyclase"/>
</dbReference>
<feature type="region of interest" description="Disordered" evidence="5">
    <location>
        <begin position="321"/>
        <end position="346"/>
    </location>
</feature>
<dbReference type="SMART" id="SM00267">
    <property type="entry name" value="GGDEF"/>
    <property type="match status" value="1"/>
</dbReference>
<dbReference type="RefSeq" id="WP_048918070.1">
    <property type="nucleotide sequence ID" value="NZ_CAKKMT010000008.1"/>
</dbReference>
<dbReference type="Gene3D" id="3.30.70.270">
    <property type="match status" value="1"/>
</dbReference>
<dbReference type="SUPFAM" id="SSF55781">
    <property type="entry name" value="GAF domain-like"/>
    <property type="match status" value="1"/>
</dbReference>
<feature type="coiled-coil region" evidence="4">
    <location>
        <begin position="146"/>
        <end position="173"/>
    </location>
</feature>
<organism evidence="7 8">
    <name type="scientific">Erwinia aphidicola</name>
    <dbReference type="NCBI Taxonomy" id="68334"/>
    <lineage>
        <taxon>Bacteria</taxon>
        <taxon>Pseudomonadati</taxon>
        <taxon>Pseudomonadota</taxon>
        <taxon>Gammaproteobacteria</taxon>
        <taxon>Enterobacterales</taxon>
        <taxon>Erwiniaceae</taxon>
        <taxon>Erwinia</taxon>
    </lineage>
</organism>
<dbReference type="PANTHER" id="PTHR45138">
    <property type="entry name" value="REGULATORY COMPONENTS OF SENSORY TRANSDUCTION SYSTEM"/>
    <property type="match status" value="1"/>
</dbReference>
<evidence type="ECO:0000256" key="5">
    <source>
        <dbReference type="SAM" id="MobiDB-lite"/>
    </source>
</evidence>
<dbReference type="CDD" id="cd01949">
    <property type="entry name" value="GGDEF"/>
    <property type="match status" value="1"/>
</dbReference>
<dbReference type="EC" id="2.7.7.65" evidence="2"/>
<feature type="domain" description="GGDEF" evidence="6">
    <location>
        <begin position="204"/>
        <end position="340"/>
    </location>
</feature>
<evidence type="ECO:0000256" key="1">
    <source>
        <dbReference type="ARBA" id="ARBA00004665"/>
    </source>
</evidence>
<dbReference type="GeneID" id="89476494"/>
<dbReference type="InterPro" id="IPR029016">
    <property type="entry name" value="GAF-like_dom_sf"/>
</dbReference>
<dbReference type="Pfam" id="PF00990">
    <property type="entry name" value="GGDEF"/>
    <property type="match status" value="1"/>
</dbReference>
<keyword evidence="7" id="KW-0548">Nucleotidyltransferase</keyword>
<comment type="catalytic activity">
    <reaction evidence="3">
        <text>2 GTP = 3',3'-c-di-GMP + 2 diphosphate</text>
        <dbReference type="Rhea" id="RHEA:24898"/>
        <dbReference type="ChEBI" id="CHEBI:33019"/>
        <dbReference type="ChEBI" id="CHEBI:37565"/>
        <dbReference type="ChEBI" id="CHEBI:58805"/>
        <dbReference type="EC" id="2.7.7.65"/>
    </reaction>
</comment>
<sequence length="346" mass="38099">MQDNVIERISTALASEKTLEGFVRQLLEMLELVTGMESTYLTHLDPEGIRQHILYARNSQQMQIPEGLSVPWQDTLCKRALDEGRPYTCDVPEVWGDSAAAKELGIMTYVSTPVMTGSGELYGTLCATSAQSREMSEHATQILSLFAELIAQYIRKEQLLQELQEANAALTAVSYTDELTRLPNRRAVFERLPALFSRARGAEQQLLMAFIDLDGFKQINDQYGHETGDEFLKLVGQRLLGGTRQGEVFGRLGGDEFMVAALLPDAAAPNAAAAFRQRLSQLLAGRYAMPACALDYQGASVGVIAVNPLFSTPESAVRDADSAMYEEKKRRKQASAEAASPLARVR</sequence>
<name>A0ABU8DCF4_ERWAP</name>
<evidence type="ECO:0000256" key="2">
    <source>
        <dbReference type="ARBA" id="ARBA00012528"/>
    </source>
</evidence>
<dbReference type="SMART" id="SM00065">
    <property type="entry name" value="GAF"/>
    <property type="match status" value="1"/>
</dbReference>
<protein>
    <recommendedName>
        <fullName evidence="2">diguanylate cyclase</fullName>
        <ecNumber evidence="2">2.7.7.65</ecNumber>
    </recommendedName>
</protein>
<gene>
    <name evidence="7" type="ORF">V8N49_01275</name>
</gene>
<dbReference type="Gene3D" id="3.30.450.40">
    <property type="match status" value="1"/>
</dbReference>
<dbReference type="InterPro" id="IPR000160">
    <property type="entry name" value="GGDEF_dom"/>
</dbReference>
<dbReference type="InterPro" id="IPR043128">
    <property type="entry name" value="Rev_trsase/Diguanyl_cyclase"/>
</dbReference>
<dbReference type="GO" id="GO:0052621">
    <property type="term" value="F:diguanylate cyclase activity"/>
    <property type="evidence" value="ECO:0007669"/>
    <property type="project" value="UniProtKB-EC"/>
</dbReference>
<comment type="pathway">
    <text evidence="1">Purine metabolism; 3',5'-cyclic di-GMP biosynthesis.</text>
</comment>
<evidence type="ECO:0000256" key="4">
    <source>
        <dbReference type="SAM" id="Coils"/>
    </source>
</evidence>
<evidence type="ECO:0000313" key="8">
    <source>
        <dbReference type="Proteomes" id="UP001306592"/>
    </source>
</evidence>
<dbReference type="EMBL" id="JBANEI010000001">
    <property type="protein sequence ID" value="MEI2680304.1"/>
    <property type="molecule type" value="Genomic_DNA"/>
</dbReference>
<dbReference type="Pfam" id="PF13185">
    <property type="entry name" value="GAF_2"/>
    <property type="match status" value="1"/>
</dbReference>
<evidence type="ECO:0000313" key="7">
    <source>
        <dbReference type="EMBL" id="MEI2680304.1"/>
    </source>
</evidence>
<dbReference type="SUPFAM" id="SSF55073">
    <property type="entry name" value="Nucleotide cyclase"/>
    <property type="match status" value="1"/>
</dbReference>
<proteinExistence type="predicted"/>
<keyword evidence="8" id="KW-1185">Reference proteome</keyword>
<reference evidence="7 8" key="1">
    <citation type="submission" date="2024-02" db="EMBL/GenBank/DDBJ databases">
        <title>First report Erwinia aphidicola in onion in Chile.</title>
        <authorList>
            <person name="Valenzuela M."/>
            <person name="Pena M."/>
            <person name="Dutta B."/>
        </authorList>
    </citation>
    <scope>NUCLEOTIDE SEQUENCE [LARGE SCALE GENOMIC DNA]</scope>
    <source>
        <strain evidence="7 8">QCJ3A</strain>
    </source>
</reference>
<dbReference type="InterPro" id="IPR050469">
    <property type="entry name" value="Diguanylate_Cyclase"/>
</dbReference>
<dbReference type="InterPro" id="IPR003018">
    <property type="entry name" value="GAF"/>
</dbReference>
<comment type="caution">
    <text evidence="7">The sequence shown here is derived from an EMBL/GenBank/DDBJ whole genome shotgun (WGS) entry which is preliminary data.</text>
</comment>
<keyword evidence="7" id="KW-0808">Transferase</keyword>
<evidence type="ECO:0000256" key="3">
    <source>
        <dbReference type="ARBA" id="ARBA00034247"/>
    </source>
</evidence>
<dbReference type="Proteomes" id="UP001306592">
    <property type="component" value="Unassembled WGS sequence"/>
</dbReference>
<dbReference type="NCBIfam" id="TIGR00254">
    <property type="entry name" value="GGDEF"/>
    <property type="match status" value="1"/>
</dbReference>
<dbReference type="PANTHER" id="PTHR45138:SF9">
    <property type="entry name" value="DIGUANYLATE CYCLASE DGCM-RELATED"/>
    <property type="match status" value="1"/>
</dbReference>